<dbReference type="AlphaFoldDB" id="C1N425"/>
<keyword evidence="1" id="KW-1133">Transmembrane helix</keyword>
<keyword evidence="1" id="KW-0472">Membrane</keyword>
<dbReference type="Proteomes" id="UP000001876">
    <property type="component" value="Unassembled WGS sequence"/>
</dbReference>
<gene>
    <name evidence="2" type="ORF">MICPUCDRAFT_52382</name>
</gene>
<dbReference type="RefSeq" id="XP_003062720.1">
    <property type="nucleotide sequence ID" value="XM_003062674.1"/>
</dbReference>
<sequence length="85" mass="9013">MVVAGDFFKVVVPQIPVLTVSFGIYLYLIDPAIARKWSTKSALLDPQLRSLEDLLTGTPGGADAALKKKNDAAKAKAKAKAKAAE</sequence>
<reference evidence="2 3" key="1">
    <citation type="journal article" date="2009" name="Science">
        <title>Green evolution and dynamic adaptations revealed by genomes of the marine picoeukaryotes Micromonas.</title>
        <authorList>
            <person name="Worden A.Z."/>
            <person name="Lee J.H."/>
            <person name="Mock T."/>
            <person name="Rouze P."/>
            <person name="Simmons M.P."/>
            <person name="Aerts A.L."/>
            <person name="Allen A.E."/>
            <person name="Cuvelier M.L."/>
            <person name="Derelle E."/>
            <person name="Everett M.V."/>
            <person name="Foulon E."/>
            <person name="Grimwood J."/>
            <person name="Gundlach H."/>
            <person name="Henrissat B."/>
            <person name="Napoli C."/>
            <person name="McDonald S.M."/>
            <person name="Parker M.S."/>
            <person name="Rombauts S."/>
            <person name="Salamov A."/>
            <person name="Von Dassow P."/>
            <person name="Badger J.H."/>
            <person name="Coutinho P.M."/>
            <person name="Demir E."/>
            <person name="Dubchak I."/>
            <person name="Gentemann C."/>
            <person name="Eikrem W."/>
            <person name="Gready J.E."/>
            <person name="John U."/>
            <person name="Lanier W."/>
            <person name="Lindquist E.A."/>
            <person name="Lucas S."/>
            <person name="Mayer K.F."/>
            <person name="Moreau H."/>
            <person name="Not F."/>
            <person name="Otillar R."/>
            <person name="Panaud O."/>
            <person name="Pangilinan J."/>
            <person name="Paulsen I."/>
            <person name="Piegu B."/>
            <person name="Poliakov A."/>
            <person name="Robbens S."/>
            <person name="Schmutz J."/>
            <person name="Toulza E."/>
            <person name="Wyss T."/>
            <person name="Zelensky A."/>
            <person name="Zhou K."/>
            <person name="Armbrust E.V."/>
            <person name="Bhattacharya D."/>
            <person name="Goodenough U.W."/>
            <person name="Van de Peer Y."/>
            <person name="Grigoriev I.V."/>
        </authorList>
    </citation>
    <scope>NUCLEOTIDE SEQUENCE [LARGE SCALE GENOMIC DNA]</scope>
    <source>
        <strain evidence="2 3">CCMP1545</strain>
    </source>
</reference>
<accession>C1N425</accession>
<feature type="transmembrane region" description="Helical" evidence="1">
    <location>
        <begin position="12"/>
        <end position="29"/>
    </location>
</feature>
<organism evidence="3">
    <name type="scientific">Micromonas pusilla (strain CCMP1545)</name>
    <name type="common">Picoplanktonic green alga</name>
    <dbReference type="NCBI Taxonomy" id="564608"/>
    <lineage>
        <taxon>Eukaryota</taxon>
        <taxon>Viridiplantae</taxon>
        <taxon>Chlorophyta</taxon>
        <taxon>Mamiellophyceae</taxon>
        <taxon>Mamiellales</taxon>
        <taxon>Mamiellaceae</taxon>
        <taxon>Micromonas</taxon>
    </lineage>
</organism>
<dbReference type="KEGG" id="mpp:MICPUCDRAFT_52382"/>
<evidence type="ECO:0000313" key="2">
    <source>
        <dbReference type="EMBL" id="EEH53539.1"/>
    </source>
</evidence>
<keyword evidence="1" id="KW-0812">Transmembrane</keyword>
<name>C1N425_MICPC</name>
<evidence type="ECO:0000313" key="3">
    <source>
        <dbReference type="Proteomes" id="UP000001876"/>
    </source>
</evidence>
<keyword evidence="3" id="KW-1185">Reference proteome</keyword>
<dbReference type="EMBL" id="GG663746">
    <property type="protein sequence ID" value="EEH53539.1"/>
    <property type="molecule type" value="Genomic_DNA"/>
</dbReference>
<protein>
    <submittedName>
        <fullName evidence="2">Predicted protein</fullName>
    </submittedName>
</protein>
<evidence type="ECO:0000256" key="1">
    <source>
        <dbReference type="SAM" id="Phobius"/>
    </source>
</evidence>
<dbReference type="GeneID" id="9688160"/>
<proteinExistence type="predicted"/>